<dbReference type="PANTHER" id="PTHR45436:SF4">
    <property type="entry name" value="SENSOR PROTEIN PHOQ"/>
    <property type="match status" value="1"/>
</dbReference>
<sequence>MQLKSAIPVKSKYKQSLFIRLFFSISVIIIALGISLAWLINQLHAQQNYNRQTEELMIDIPEAINQLKKNTANDQIKNLSPSKNPIDFIMVSCDENYNQTWTSKLAEHRNLQDTCSRYKQISEQSPPYYQHLSDGQDYLIYSLPIDTQSGKYELLILKDAHGFSKEYQLFSKHTYVMLMLILTITFILLLTGTIWAMQPFRKMSSELNQMRQGKAHKLSKDYPSEFHGVSEAINRLMQQSHSQQQRYKNTIDDLAHSLKTRLSAIKALVEDKVIQKQQIQDQVVELVYQMDDKVQYHLRRALVGKSSLKDEVTEAAPIVNELIPTLQKIYFEKEIQVTADIPSKVAFPGSKDDFIELCGNILENAFRLCLRQIHIEIASDEHETFHLTVEDDGPGISDEIKQTIMERGVRADTKHPGNGIGLAICQEIILSYSGKISIEESRFGGAKIKTSFPKSHY</sequence>
<dbReference type="GO" id="GO:0005886">
    <property type="term" value="C:plasma membrane"/>
    <property type="evidence" value="ECO:0007669"/>
    <property type="project" value="TreeGrafter"/>
</dbReference>
<comment type="subcellular location">
    <subcellularLocation>
        <location evidence="2">Membrane</location>
    </subcellularLocation>
</comment>
<keyword evidence="11 12" id="KW-0472">Membrane</keyword>
<evidence type="ECO:0000256" key="5">
    <source>
        <dbReference type="ARBA" id="ARBA00022679"/>
    </source>
</evidence>
<evidence type="ECO:0000259" key="13">
    <source>
        <dbReference type="PROSITE" id="PS50109"/>
    </source>
</evidence>
<evidence type="ECO:0000256" key="3">
    <source>
        <dbReference type="ARBA" id="ARBA00012438"/>
    </source>
</evidence>
<evidence type="ECO:0000256" key="8">
    <source>
        <dbReference type="ARBA" id="ARBA00022777"/>
    </source>
</evidence>
<evidence type="ECO:0000256" key="10">
    <source>
        <dbReference type="ARBA" id="ARBA00022989"/>
    </source>
</evidence>
<evidence type="ECO:0000256" key="2">
    <source>
        <dbReference type="ARBA" id="ARBA00004370"/>
    </source>
</evidence>
<evidence type="ECO:0000256" key="7">
    <source>
        <dbReference type="ARBA" id="ARBA00022741"/>
    </source>
</evidence>
<evidence type="ECO:0000256" key="9">
    <source>
        <dbReference type="ARBA" id="ARBA00022840"/>
    </source>
</evidence>
<dbReference type="EC" id="2.7.13.3" evidence="3"/>
<evidence type="ECO:0000313" key="14">
    <source>
        <dbReference type="EMBL" id="RJY06489.1"/>
    </source>
</evidence>
<dbReference type="InterPro" id="IPR004358">
    <property type="entry name" value="Sig_transdc_His_kin-like_C"/>
</dbReference>
<dbReference type="RefSeq" id="WP_121854920.1">
    <property type="nucleotide sequence ID" value="NZ_CP037952.1"/>
</dbReference>
<dbReference type="GO" id="GO:0004673">
    <property type="term" value="F:protein histidine kinase activity"/>
    <property type="evidence" value="ECO:0007669"/>
    <property type="project" value="UniProtKB-EC"/>
</dbReference>
<keyword evidence="7" id="KW-0547">Nucleotide-binding</keyword>
<feature type="transmembrane region" description="Helical" evidence="12">
    <location>
        <begin position="175"/>
        <end position="197"/>
    </location>
</feature>
<accession>A0A3A6TPJ4</accession>
<evidence type="ECO:0000256" key="1">
    <source>
        <dbReference type="ARBA" id="ARBA00000085"/>
    </source>
</evidence>
<dbReference type="CDD" id="cd16954">
    <property type="entry name" value="HATPase_PhoQ-like"/>
    <property type="match status" value="1"/>
</dbReference>
<dbReference type="Gene3D" id="3.30.565.10">
    <property type="entry name" value="Histidine kinase-like ATPase, C-terminal domain"/>
    <property type="match status" value="1"/>
</dbReference>
<evidence type="ECO:0000256" key="4">
    <source>
        <dbReference type="ARBA" id="ARBA00022553"/>
    </source>
</evidence>
<keyword evidence="6 12" id="KW-0812">Transmembrane</keyword>
<dbReference type="OrthoDB" id="9809567at2"/>
<evidence type="ECO:0000256" key="6">
    <source>
        <dbReference type="ARBA" id="ARBA00022692"/>
    </source>
</evidence>
<dbReference type="Pfam" id="PF02518">
    <property type="entry name" value="HATPase_c"/>
    <property type="match status" value="1"/>
</dbReference>
<keyword evidence="5" id="KW-0808">Transferase</keyword>
<dbReference type="InterPro" id="IPR050428">
    <property type="entry name" value="TCS_sensor_his_kinase"/>
</dbReference>
<gene>
    <name evidence="14" type="ORF">D5R81_17575</name>
</gene>
<name>A0A3A6TPJ4_9GAMM</name>
<dbReference type="GO" id="GO:0005524">
    <property type="term" value="F:ATP binding"/>
    <property type="evidence" value="ECO:0007669"/>
    <property type="project" value="UniProtKB-KW"/>
</dbReference>
<dbReference type="InterPro" id="IPR036890">
    <property type="entry name" value="HATPase_C_sf"/>
</dbReference>
<keyword evidence="15" id="KW-1185">Reference proteome</keyword>
<dbReference type="InterPro" id="IPR005467">
    <property type="entry name" value="His_kinase_dom"/>
</dbReference>
<dbReference type="SMART" id="SM00387">
    <property type="entry name" value="HATPase_c"/>
    <property type="match status" value="1"/>
</dbReference>
<dbReference type="PRINTS" id="PR00344">
    <property type="entry name" value="BCTRLSENSOR"/>
</dbReference>
<dbReference type="InterPro" id="IPR058619">
    <property type="entry name" value="PhoQ/CarS-like_HATPase"/>
</dbReference>
<feature type="domain" description="Histidine kinase" evidence="13">
    <location>
        <begin position="253"/>
        <end position="456"/>
    </location>
</feature>
<dbReference type="InterPro" id="IPR003594">
    <property type="entry name" value="HATPase_dom"/>
</dbReference>
<dbReference type="Proteomes" id="UP000273022">
    <property type="component" value="Unassembled WGS sequence"/>
</dbReference>
<dbReference type="PROSITE" id="PS50109">
    <property type="entry name" value="HIS_KIN"/>
    <property type="match status" value="1"/>
</dbReference>
<dbReference type="EMBL" id="QYYH01000159">
    <property type="protein sequence ID" value="RJY06489.1"/>
    <property type="molecule type" value="Genomic_DNA"/>
</dbReference>
<dbReference type="SUPFAM" id="SSF55874">
    <property type="entry name" value="ATPase domain of HSP90 chaperone/DNA topoisomerase II/histidine kinase"/>
    <property type="match status" value="1"/>
</dbReference>
<evidence type="ECO:0000313" key="15">
    <source>
        <dbReference type="Proteomes" id="UP000273022"/>
    </source>
</evidence>
<dbReference type="AlphaFoldDB" id="A0A3A6TPJ4"/>
<protein>
    <recommendedName>
        <fullName evidence="3">histidine kinase</fullName>
        <ecNumber evidence="3">2.7.13.3</ecNumber>
    </recommendedName>
</protein>
<reference evidence="14 15" key="1">
    <citation type="submission" date="2018-09" db="EMBL/GenBank/DDBJ databases">
        <title>Phylogeny of the Shewanellaceae, and recommendation for two new genera, Pseudoshewanella and Parashewanella.</title>
        <authorList>
            <person name="Wang G."/>
        </authorList>
    </citation>
    <scope>NUCLEOTIDE SEQUENCE [LARGE SCALE GENOMIC DNA]</scope>
    <source>
        <strain evidence="14 15">KCTC 22492</strain>
    </source>
</reference>
<organism evidence="14 15">
    <name type="scientific">Parashewanella spongiae</name>
    <dbReference type="NCBI Taxonomy" id="342950"/>
    <lineage>
        <taxon>Bacteria</taxon>
        <taxon>Pseudomonadati</taxon>
        <taxon>Pseudomonadota</taxon>
        <taxon>Gammaproteobacteria</taxon>
        <taxon>Alteromonadales</taxon>
        <taxon>Shewanellaceae</taxon>
        <taxon>Parashewanella</taxon>
    </lineage>
</organism>
<dbReference type="PANTHER" id="PTHR45436">
    <property type="entry name" value="SENSOR HISTIDINE KINASE YKOH"/>
    <property type="match status" value="1"/>
</dbReference>
<feature type="transmembrane region" description="Helical" evidence="12">
    <location>
        <begin position="21"/>
        <end position="40"/>
    </location>
</feature>
<keyword evidence="8" id="KW-0418">Kinase</keyword>
<proteinExistence type="predicted"/>
<evidence type="ECO:0000256" key="12">
    <source>
        <dbReference type="SAM" id="Phobius"/>
    </source>
</evidence>
<keyword evidence="10 12" id="KW-1133">Transmembrane helix</keyword>
<keyword evidence="4" id="KW-0597">Phosphoprotein</keyword>
<keyword evidence="9" id="KW-0067">ATP-binding</keyword>
<dbReference type="GO" id="GO:0000160">
    <property type="term" value="P:phosphorelay signal transduction system"/>
    <property type="evidence" value="ECO:0007669"/>
    <property type="project" value="TreeGrafter"/>
</dbReference>
<comment type="caution">
    <text evidence="14">The sequence shown here is derived from an EMBL/GenBank/DDBJ whole genome shotgun (WGS) entry which is preliminary data.</text>
</comment>
<comment type="catalytic activity">
    <reaction evidence="1">
        <text>ATP + protein L-histidine = ADP + protein N-phospho-L-histidine.</text>
        <dbReference type="EC" id="2.7.13.3"/>
    </reaction>
</comment>
<evidence type="ECO:0000256" key="11">
    <source>
        <dbReference type="ARBA" id="ARBA00023136"/>
    </source>
</evidence>